<organism evidence="1 2">
    <name type="scientific">Romeriopsis navalis LEGE 11480</name>
    <dbReference type="NCBI Taxonomy" id="2777977"/>
    <lineage>
        <taxon>Bacteria</taxon>
        <taxon>Bacillati</taxon>
        <taxon>Cyanobacteriota</taxon>
        <taxon>Cyanophyceae</taxon>
        <taxon>Leptolyngbyales</taxon>
        <taxon>Leptolyngbyaceae</taxon>
        <taxon>Romeriopsis</taxon>
        <taxon>Romeriopsis navalis</taxon>
    </lineage>
</organism>
<sequence>MVHLQFAIPDDLSFPQAIALAQEILDLPTETDAAMQTAAIIGLLKTSNGARGFFVTFLTGDNPLADHPTDGILKALRSAPTTVADLMTKNLAMSTAMELTHQTNGDTDQAAGSARVKARSRQLIKQLQLPELQTSLQQLLDSTASEGGQYQDFLHRWGYDAMQRQAIHHTVSDILAINDAGSSDVIK</sequence>
<dbReference type="RefSeq" id="WP_264325746.1">
    <property type="nucleotide sequence ID" value="NZ_JADEXQ010000047.1"/>
</dbReference>
<comment type="caution">
    <text evidence="1">The sequence shown here is derived from an EMBL/GenBank/DDBJ whole genome shotgun (WGS) entry which is preliminary data.</text>
</comment>
<gene>
    <name evidence="1" type="ORF">IQ266_14375</name>
</gene>
<name>A0A928Z3Q1_9CYAN</name>
<dbReference type="Proteomes" id="UP000625316">
    <property type="component" value="Unassembled WGS sequence"/>
</dbReference>
<dbReference type="PIRSF" id="PIRSF020893">
    <property type="entry name" value="UCP020893"/>
    <property type="match status" value="1"/>
</dbReference>
<evidence type="ECO:0000313" key="1">
    <source>
        <dbReference type="EMBL" id="MBE9030919.1"/>
    </source>
</evidence>
<evidence type="ECO:0000313" key="2">
    <source>
        <dbReference type="Proteomes" id="UP000625316"/>
    </source>
</evidence>
<accession>A0A928Z3Q1</accession>
<proteinExistence type="predicted"/>
<keyword evidence="2" id="KW-1185">Reference proteome</keyword>
<protein>
    <submittedName>
        <fullName evidence="1">Uncharacterized protein</fullName>
    </submittedName>
</protein>
<dbReference type="EMBL" id="JADEXQ010000047">
    <property type="protein sequence ID" value="MBE9030919.1"/>
    <property type="molecule type" value="Genomic_DNA"/>
</dbReference>
<dbReference type="InterPro" id="IPR016780">
    <property type="entry name" value="UCP020893"/>
</dbReference>
<reference evidence="1" key="1">
    <citation type="submission" date="2020-10" db="EMBL/GenBank/DDBJ databases">
        <authorList>
            <person name="Castelo-Branco R."/>
            <person name="Eusebio N."/>
            <person name="Adriana R."/>
            <person name="Vieira A."/>
            <person name="Brugerolle De Fraissinette N."/>
            <person name="Rezende De Castro R."/>
            <person name="Schneider M.P."/>
            <person name="Vasconcelos V."/>
            <person name="Leao P.N."/>
        </authorList>
    </citation>
    <scope>NUCLEOTIDE SEQUENCE</scope>
    <source>
        <strain evidence="1">LEGE 11480</strain>
    </source>
</reference>
<dbReference type="AlphaFoldDB" id="A0A928Z3Q1"/>